<accession>A0A6V7CZF7</accession>
<name>A0A6V7CZF7_9XANT</name>
<organism evidence="1">
    <name type="scientific">Xanthomonas hortorum pv. gardneri</name>
    <dbReference type="NCBI Taxonomy" id="2754056"/>
    <lineage>
        <taxon>Bacteria</taxon>
        <taxon>Pseudomonadati</taxon>
        <taxon>Pseudomonadota</taxon>
        <taxon>Gammaproteobacteria</taxon>
        <taxon>Lysobacterales</taxon>
        <taxon>Lysobacteraceae</taxon>
        <taxon>Xanthomonas</taxon>
    </lineage>
</organism>
<dbReference type="EMBL" id="LR828253">
    <property type="protein sequence ID" value="CAD0325302.1"/>
    <property type="molecule type" value="Genomic_DNA"/>
</dbReference>
<evidence type="ECO:0000313" key="1">
    <source>
        <dbReference type="EMBL" id="CAD0325302.1"/>
    </source>
</evidence>
<proteinExistence type="predicted"/>
<dbReference type="RefSeq" id="WP_043907659.1">
    <property type="nucleotide sequence ID" value="NZ_CP018728.1"/>
</dbReference>
<dbReference type="EMBL" id="LR828253">
    <property type="protein sequence ID" value="CAD0325313.1"/>
    <property type="molecule type" value="Genomic_DNA"/>
</dbReference>
<sequence>MPQVSLSQQFSLNAIEEALCEVRASPAQHLSVAKDYASKRHGPLRDAARLQLLATWARTSPGKRLVFSAQNSTASVLDEWCEYAPGIVGLRMSDGILVGDQVIERREALLPALSKMEHTSQLELRSIIKGRVVDFPCVSGAERQYLSALFTEKDPRAVKGRQAMFEELMRLSAFVAQTDRVNIDPSVIDACALFSTELIKNTQEHATSDALGKPYLAHVEGLILGWNEMSAKVFRDDFTGHPDLNSFWEREEVELGQGGRGLRSIQISFFDTGPGFVGRLSGAPSEILGLQEERNIVLAGLRKHVTSKRETGAGNGIPEVLGKLRQIGGLMTIRTGRLRIFRAFSPGENADLFDFKDWSKSKLSEAAGAVVTIILPIRRA</sequence>
<reference evidence="1" key="1">
    <citation type="submission" date="2020-07" db="EMBL/GenBank/DDBJ databases">
        <authorList>
            <person name="Pothier F. J."/>
        </authorList>
    </citation>
    <scope>NUCLEOTIDE SEQUENCE</scope>
    <source>
        <strain evidence="1">CFBP 8129</strain>
    </source>
</reference>
<protein>
    <recommendedName>
        <fullName evidence="2">ATP-binding protein</fullName>
    </recommendedName>
</protein>
<gene>
    <name evidence="1" type="ORF">CFBP8129_18610</name>
</gene>
<dbReference type="AlphaFoldDB" id="A0A6V7CZF7"/>
<evidence type="ECO:0008006" key="2">
    <source>
        <dbReference type="Google" id="ProtNLM"/>
    </source>
</evidence>